<dbReference type="InterPro" id="IPR006531">
    <property type="entry name" value="Gp5/Vgr_OB"/>
</dbReference>
<dbReference type="InterPro" id="IPR006533">
    <property type="entry name" value="T6SS_Vgr_RhsGE"/>
</dbReference>
<dbReference type="Pfam" id="PF04717">
    <property type="entry name" value="Phage_base_V"/>
    <property type="match status" value="1"/>
</dbReference>
<comment type="similarity">
    <text evidence="1">Belongs to the VgrG protein family.</text>
</comment>
<dbReference type="Gene3D" id="4.10.220.110">
    <property type="match status" value="1"/>
</dbReference>
<evidence type="ECO:0000259" key="4">
    <source>
        <dbReference type="Pfam" id="PF10106"/>
    </source>
</evidence>
<feature type="domain" description="Gp5/Type VI secretion system Vgr protein OB-fold" evidence="3">
    <location>
        <begin position="435"/>
        <end position="498"/>
    </location>
</feature>
<evidence type="ECO:0000313" key="7">
    <source>
        <dbReference type="Proteomes" id="UP000487117"/>
    </source>
</evidence>
<evidence type="ECO:0000256" key="2">
    <source>
        <dbReference type="SAM" id="MobiDB-lite"/>
    </source>
</evidence>
<organism evidence="6 7">
    <name type="scientific">Stenotrophomonas maltophilia</name>
    <name type="common">Pseudomonas maltophilia</name>
    <name type="synonym">Xanthomonas maltophilia</name>
    <dbReference type="NCBI Taxonomy" id="40324"/>
    <lineage>
        <taxon>Bacteria</taxon>
        <taxon>Pseudomonadati</taxon>
        <taxon>Pseudomonadota</taxon>
        <taxon>Gammaproteobacteria</taxon>
        <taxon>Lysobacterales</taxon>
        <taxon>Lysobacteraceae</taxon>
        <taxon>Stenotrophomonas</taxon>
        <taxon>Stenotrophomonas maltophilia group</taxon>
    </lineage>
</organism>
<evidence type="ECO:0000313" key="6">
    <source>
        <dbReference type="EMBL" id="KAF1016774.1"/>
    </source>
</evidence>
<dbReference type="InterPro" id="IPR018769">
    <property type="entry name" value="VgrG2_DUF2345"/>
</dbReference>
<protein>
    <submittedName>
        <fullName evidence="6">Actin cross-linking toxin VgrG1</fullName>
    </submittedName>
</protein>
<reference evidence="7" key="1">
    <citation type="journal article" date="2020" name="MBio">
        <title>Horizontal gene transfer to a defensive symbiont with a reduced genome amongst a multipartite beetle microbiome.</title>
        <authorList>
            <person name="Waterworth S.C."/>
            <person name="Florez L.V."/>
            <person name="Rees E.R."/>
            <person name="Hertweck C."/>
            <person name="Kaltenpoth M."/>
            <person name="Kwan J.C."/>
        </authorList>
    </citation>
    <scope>NUCLEOTIDE SEQUENCE [LARGE SCALE GENOMIC DNA]</scope>
</reference>
<gene>
    <name evidence="6" type="primary">vgrG1_2</name>
    <name evidence="6" type="ORF">GAK31_00032</name>
</gene>
<dbReference type="Pfam" id="PF10106">
    <property type="entry name" value="DUF2345"/>
    <property type="match status" value="1"/>
</dbReference>
<dbReference type="InterPro" id="IPR028244">
    <property type="entry name" value="T6SS_Rhs_Vgr_dom"/>
</dbReference>
<dbReference type="AlphaFoldDB" id="A0A7V8FIN5"/>
<dbReference type="EMBL" id="WNDS01000001">
    <property type="protein sequence ID" value="KAF1016774.1"/>
    <property type="molecule type" value="Genomic_DNA"/>
</dbReference>
<dbReference type="Pfam" id="PF13296">
    <property type="entry name" value="T6SS_Vgr"/>
    <property type="match status" value="1"/>
</dbReference>
<dbReference type="NCBIfam" id="TIGR03361">
    <property type="entry name" value="VI_Rhs_Vgr"/>
    <property type="match status" value="1"/>
</dbReference>
<evidence type="ECO:0000259" key="5">
    <source>
        <dbReference type="Pfam" id="PF13296"/>
    </source>
</evidence>
<feature type="domain" description="DUF2345" evidence="4">
    <location>
        <begin position="733"/>
        <end position="891"/>
    </location>
</feature>
<evidence type="ECO:0000259" key="3">
    <source>
        <dbReference type="Pfam" id="PF04717"/>
    </source>
</evidence>
<dbReference type="Proteomes" id="UP000487117">
    <property type="component" value="Unassembled WGS sequence"/>
</dbReference>
<dbReference type="Gene3D" id="3.55.50.10">
    <property type="entry name" value="Baseplate protein-like domains"/>
    <property type="match status" value="1"/>
</dbReference>
<name>A0A7V8FIN5_STEMA</name>
<dbReference type="Pfam" id="PF05954">
    <property type="entry name" value="Phage_GPD"/>
    <property type="match status" value="1"/>
</dbReference>
<feature type="domain" description="Putative type VI secretion system Rhs element associated Vgr" evidence="5">
    <location>
        <begin position="569"/>
        <end position="673"/>
    </location>
</feature>
<evidence type="ECO:0000256" key="1">
    <source>
        <dbReference type="ARBA" id="ARBA00005558"/>
    </source>
</evidence>
<dbReference type="InterPro" id="IPR037026">
    <property type="entry name" value="Vgr_OB-fold_dom_sf"/>
</dbReference>
<dbReference type="InterPro" id="IPR017847">
    <property type="entry name" value="T6SS_RhsGE_Vgr_subset"/>
</dbReference>
<feature type="region of interest" description="Disordered" evidence="2">
    <location>
        <begin position="507"/>
        <end position="555"/>
    </location>
</feature>
<dbReference type="NCBIfam" id="TIGR01646">
    <property type="entry name" value="vgr_GE"/>
    <property type="match status" value="1"/>
</dbReference>
<proteinExistence type="inferred from homology"/>
<dbReference type="SUPFAM" id="SSF69279">
    <property type="entry name" value="Phage tail proteins"/>
    <property type="match status" value="2"/>
</dbReference>
<dbReference type="SUPFAM" id="SSF69255">
    <property type="entry name" value="gp5 N-terminal domain-like"/>
    <property type="match status" value="1"/>
</dbReference>
<dbReference type="Gene3D" id="2.40.50.230">
    <property type="entry name" value="Gp5 N-terminal domain"/>
    <property type="match status" value="1"/>
</dbReference>
<accession>A0A7V8FIN5</accession>
<sequence>MDQLNNVMAQLAGLGDAQRLYRLESQDVQGCTVERWRGHDGLGTHAVTDVDLLSTHGDIDLRALPGTRATLVTRTADGGQWERSGLVADAHRLGSDGGLVRYRLQLVSWTWWLQHARHSRVFQEQDTRAIIDAVLGGHADIASWRWADSFASFLGDRVRSYCVQYRESDLEFVQRLLAEEGLGWRLYADAQAACGNGMEIFDDSLGLPEEAASAGAGVRFHRSDATESSDSIQAIGRQRRLSSTSVSLQSDDYRSVCVVGAQLPVDGGGDQSPREDYDAVGAYAFANSAAADRQTRLHAQAHEAHSRGWQGHGTVRGLQSGTWLRLQQAPAATPPELLLVSIDHAGINNLPTDLRRTLDDALGLAPCTDADAMLWQQAEATGYGNSFHTVDRSVPWRPQRMDGRGARLNPRPIAPGYQAAAVVSGKGGAGADLHADSLGRIRVRLHFQQDGDSAWLRVAQRYAGPGVGSQFLPRIGQEVLVGFLEGDIDRPVVLGALYNGRGEAGVAPTPGGTAADSDASPYGQAGDARASAQANLSGGRAPARHAAGAGEDAHRHGGALWGVRSREWNGGEGSNHLLFDDSDQQLRAQLASSQQASQLTLGHLRHQADNYVGSLRGTGFELRSDAWGVMRATAGSWLTAYGRRGPSPAGEAVQPAALLTQLQTLGERFSQAARTHQTSPLALQDGAGAMGRSRQVPDRAPVPALHAIVATTVVGGDFAGARDQALEHRADSGQERVPHSGDPVLGLAAPQGVVQVGGQALHWSAGEGLMLASGQHSDASVMGRARLHAGQALEVLAAVVENGAAAATALSAVAGSGELDIRAQVDAIQIQARQALRAASGQAALEVAASKAVHIATAGGASVTLAGGQIIINAPGTITVHAQRKSFVGPAQRDYPLPQVPRSSCRSCILDAMRQGTPGVLV</sequence>
<dbReference type="Gene3D" id="2.30.110.50">
    <property type="match status" value="1"/>
</dbReference>
<feature type="compositionally biased region" description="Low complexity" evidence="2">
    <location>
        <begin position="538"/>
        <end position="550"/>
    </location>
</feature>
<comment type="caution">
    <text evidence="6">The sequence shown here is derived from an EMBL/GenBank/DDBJ whole genome shotgun (WGS) entry which is preliminary data.</text>
</comment>